<keyword evidence="1" id="KW-0802">TPR repeat</keyword>
<dbReference type="InterPro" id="IPR001054">
    <property type="entry name" value="A/G_cyclase"/>
</dbReference>
<reference evidence="3" key="1">
    <citation type="submission" date="2024-08" db="EMBL/GenBank/DDBJ databases">
        <authorList>
            <person name="Chaddad Z."/>
            <person name="Lamrabet M."/>
            <person name="Bouhnik O."/>
            <person name="Alami S."/>
            <person name="Wipf D."/>
            <person name="Courty P.E."/>
            <person name="Missbah El Idrissi M."/>
        </authorList>
    </citation>
    <scope>NUCLEOTIDE SEQUENCE</scope>
    <source>
        <strain evidence="3">LLZ17</strain>
    </source>
</reference>
<dbReference type="PROSITE" id="PS50005">
    <property type="entry name" value="TPR"/>
    <property type="match status" value="1"/>
</dbReference>
<dbReference type="SMART" id="SM00044">
    <property type="entry name" value="CYCc"/>
    <property type="match status" value="1"/>
</dbReference>
<evidence type="ECO:0000256" key="1">
    <source>
        <dbReference type="PROSITE-ProRule" id="PRU00339"/>
    </source>
</evidence>
<dbReference type="InterPro" id="IPR029787">
    <property type="entry name" value="Nucleotide_cyclase"/>
</dbReference>
<organism evidence="3">
    <name type="scientific">Bradyrhizobium sp. LLZ17</name>
    <dbReference type="NCBI Taxonomy" id="3239388"/>
    <lineage>
        <taxon>Bacteria</taxon>
        <taxon>Pseudomonadati</taxon>
        <taxon>Pseudomonadota</taxon>
        <taxon>Alphaproteobacteria</taxon>
        <taxon>Hyphomicrobiales</taxon>
        <taxon>Nitrobacteraceae</taxon>
        <taxon>Bradyrhizobium</taxon>
    </lineage>
</organism>
<keyword evidence="3" id="KW-0808">Transferase</keyword>
<dbReference type="InterPro" id="IPR011990">
    <property type="entry name" value="TPR-like_helical_dom_sf"/>
</dbReference>
<name>A0AB39XK03_9BRAD</name>
<dbReference type="InterPro" id="IPR050697">
    <property type="entry name" value="Adenylyl/Guanylyl_Cyclase_3/4"/>
</dbReference>
<dbReference type="EMBL" id="CP165734">
    <property type="protein sequence ID" value="XDV56692.1"/>
    <property type="molecule type" value="Genomic_DNA"/>
</dbReference>
<dbReference type="Gene3D" id="1.25.40.10">
    <property type="entry name" value="Tetratricopeptide repeat domain"/>
    <property type="match status" value="1"/>
</dbReference>
<dbReference type="AlphaFoldDB" id="A0AB39XK03"/>
<dbReference type="GO" id="GO:0016779">
    <property type="term" value="F:nucleotidyltransferase activity"/>
    <property type="evidence" value="ECO:0007669"/>
    <property type="project" value="UniProtKB-KW"/>
</dbReference>
<dbReference type="PANTHER" id="PTHR43081:SF19">
    <property type="entry name" value="PH-SENSITIVE ADENYLATE CYCLASE RV1264"/>
    <property type="match status" value="1"/>
</dbReference>
<sequence>MAEERLQRRLAAILSADVVGYSRLMGIDEAGTLSRLNALRRELIDPAIAAHSGRIVKLMGDGALVEFASAVDAVTCAIEIQRQLREHDARGTKAAPIQFRIGINVGDIIIEGDDILGDSVNIAARIEGVAEPGGISLSEDAWRQVQGKVAAHFVDGGEHNLKNIARPVRVYRAKLDEDRAAEPAAAPLPSTDPPSIAVLPFQNMSGDLEQDHFCDGLVEDIITTLSKLPGLRVIARNSSFVYKGRSVDVREAAKQLGVRYILEGSVRKSGNRVRITAQLIDAKDGTHLWAERYDRAIDDIFAIQDEITLVLATEMQVKLTEGEQARLHYTTTKNVEAWTYWVQGLSHYRGPATKENMGPARLYWEKALALDPTSAALNAMLGFMHCLDARFSWWDDRETALGKARTYTDKALELEPSNADAYRTSSVLLLAQGRYEEAVVSAKRSVQLAPGSADVGELASFVLASSGYPEEALILIERAMALNPNHPAFYFGILGNAYRLSGRIEEAIAAFNAYDARHPGFGLADLVIVYQENGQADEAKQMAQRLLAVRRNFTITSWLKTQFRRDTARLDADTAALRVAGLPMG</sequence>
<dbReference type="EC" id="2.7.7.-" evidence="3"/>
<proteinExistence type="predicted"/>
<accession>A0AB39XK03</accession>
<feature type="repeat" description="TPR" evidence="1">
    <location>
        <begin position="419"/>
        <end position="452"/>
    </location>
</feature>
<dbReference type="PANTHER" id="PTHR43081">
    <property type="entry name" value="ADENYLATE CYCLASE, TERMINAL-DIFFERENTIATION SPECIFIC-RELATED"/>
    <property type="match status" value="1"/>
</dbReference>
<dbReference type="PROSITE" id="PS50125">
    <property type="entry name" value="GUANYLATE_CYCLASE_2"/>
    <property type="match status" value="1"/>
</dbReference>
<dbReference type="CDD" id="cd07302">
    <property type="entry name" value="CHD"/>
    <property type="match status" value="1"/>
</dbReference>
<keyword evidence="3" id="KW-0548">Nucleotidyltransferase</keyword>
<protein>
    <submittedName>
        <fullName evidence="3">Adenylate/guanylate cyclase domain-containing protein</fullName>
        <ecNumber evidence="3">2.7.7.-</ecNumber>
    </submittedName>
</protein>
<dbReference type="GO" id="GO:0004016">
    <property type="term" value="F:adenylate cyclase activity"/>
    <property type="evidence" value="ECO:0007669"/>
    <property type="project" value="UniProtKB-ARBA"/>
</dbReference>
<dbReference type="RefSeq" id="WP_369721133.1">
    <property type="nucleotide sequence ID" value="NZ_CP165734.1"/>
</dbReference>
<dbReference type="InterPro" id="IPR019734">
    <property type="entry name" value="TPR_rpt"/>
</dbReference>
<dbReference type="Pfam" id="PF00211">
    <property type="entry name" value="Guanylate_cyc"/>
    <property type="match status" value="1"/>
</dbReference>
<dbReference type="SUPFAM" id="SSF55073">
    <property type="entry name" value="Nucleotide cyclase"/>
    <property type="match status" value="1"/>
</dbReference>
<dbReference type="GO" id="GO:0035556">
    <property type="term" value="P:intracellular signal transduction"/>
    <property type="evidence" value="ECO:0007669"/>
    <property type="project" value="InterPro"/>
</dbReference>
<dbReference type="SUPFAM" id="SSF48452">
    <property type="entry name" value="TPR-like"/>
    <property type="match status" value="1"/>
</dbReference>
<feature type="domain" description="Guanylate cyclase" evidence="2">
    <location>
        <begin position="12"/>
        <end position="127"/>
    </location>
</feature>
<dbReference type="Pfam" id="PF13432">
    <property type="entry name" value="TPR_16"/>
    <property type="match status" value="2"/>
</dbReference>
<dbReference type="Gene3D" id="3.40.50.10610">
    <property type="entry name" value="ABC-type transport auxiliary lipoprotein component"/>
    <property type="match status" value="1"/>
</dbReference>
<dbReference type="GO" id="GO:0006171">
    <property type="term" value="P:cAMP biosynthetic process"/>
    <property type="evidence" value="ECO:0007669"/>
    <property type="project" value="TreeGrafter"/>
</dbReference>
<evidence type="ECO:0000313" key="3">
    <source>
        <dbReference type="EMBL" id="XDV56692.1"/>
    </source>
</evidence>
<evidence type="ECO:0000259" key="2">
    <source>
        <dbReference type="PROSITE" id="PS50125"/>
    </source>
</evidence>
<dbReference type="Gene3D" id="3.30.70.1230">
    <property type="entry name" value="Nucleotide cyclase"/>
    <property type="match status" value="1"/>
</dbReference>
<gene>
    <name evidence="3" type="ORF">AB8Z38_29300</name>
</gene>